<dbReference type="AlphaFoldDB" id="A0A017HUV8"/>
<dbReference type="OrthoDB" id="9795838at2"/>
<dbReference type="NCBIfam" id="TIGR04123">
    <property type="entry name" value="P_estr_lig_assc"/>
    <property type="match status" value="1"/>
</dbReference>
<dbReference type="GO" id="GO:0016787">
    <property type="term" value="F:hydrolase activity"/>
    <property type="evidence" value="ECO:0007669"/>
    <property type="project" value="InterPro"/>
</dbReference>
<dbReference type="InterPro" id="IPR004843">
    <property type="entry name" value="Calcineurin-like_PHP"/>
</dbReference>
<feature type="domain" description="Calcineurin-like phosphoesterase" evidence="1">
    <location>
        <begin position="31"/>
        <end position="124"/>
    </location>
</feature>
<keyword evidence="3" id="KW-1185">Reference proteome</keyword>
<protein>
    <submittedName>
        <fullName evidence="2">Putative metallo-phosphoesterase</fullName>
    </submittedName>
</protein>
<dbReference type="RefSeq" id="WP_037283512.1">
    <property type="nucleotide sequence ID" value="NZ_KK088621.1"/>
</dbReference>
<accession>A0A017HUV8</accession>
<dbReference type="InterPro" id="IPR026336">
    <property type="entry name" value="PdeM-like"/>
</dbReference>
<dbReference type="STRING" id="442562.Rumeso_00475"/>
<proteinExistence type="predicted"/>
<dbReference type="EMBL" id="AOSK01000020">
    <property type="protein sequence ID" value="EYD77943.1"/>
    <property type="molecule type" value="Genomic_DNA"/>
</dbReference>
<dbReference type="Gene3D" id="3.60.21.10">
    <property type="match status" value="1"/>
</dbReference>
<reference evidence="2 3" key="1">
    <citation type="submission" date="2013-02" db="EMBL/GenBank/DDBJ databases">
        <authorList>
            <person name="Fiebig A."/>
            <person name="Goeker M."/>
            <person name="Klenk H.-P.P."/>
        </authorList>
    </citation>
    <scope>NUCLEOTIDE SEQUENCE [LARGE SCALE GENOMIC DNA]</scope>
    <source>
        <strain evidence="2 3">DSM 19309</strain>
    </source>
</reference>
<dbReference type="PANTHER" id="PTHR39323">
    <property type="entry name" value="BLR1149 PROTEIN"/>
    <property type="match status" value="1"/>
</dbReference>
<dbReference type="InterPro" id="IPR024173">
    <property type="entry name" value="Pesterase_MJ0037-like"/>
</dbReference>
<dbReference type="Proteomes" id="UP000019666">
    <property type="component" value="Unassembled WGS sequence"/>
</dbReference>
<dbReference type="InterPro" id="IPR029052">
    <property type="entry name" value="Metallo-depent_PP-like"/>
</dbReference>
<gene>
    <name evidence="2" type="ORF">Rumeso_00475</name>
</gene>
<dbReference type="PIRSF" id="PIRSF000887">
    <property type="entry name" value="Pesterase_MJ0037"/>
    <property type="match status" value="1"/>
</dbReference>
<dbReference type="Pfam" id="PF00149">
    <property type="entry name" value="Metallophos"/>
    <property type="match status" value="1"/>
</dbReference>
<evidence type="ECO:0000313" key="3">
    <source>
        <dbReference type="Proteomes" id="UP000019666"/>
    </source>
</evidence>
<dbReference type="PANTHER" id="PTHR39323:SF1">
    <property type="entry name" value="BLR1149 PROTEIN"/>
    <property type="match status" value="1"/>
</dbReference>
<comment type="caution">
    <text evidence="2">The sequence shown here is derived from an EMBL/GenBank/DDBJ whole genome shotgun (WGS) entry which is preliminary data.</text>
</comment>
<organism evidence="2 3">
    <name type="scientific">Rubellimicrobium mesophilum DSM 19309</name>
    <dbReference type="NCBI Taxonomy" id="442562"/>
    <lineage>
        <taxon>Bacteria</taxon>
        <taxon>Pseudomonadati</taxon>
        <taxon>Pseudomonadota</taxon>
        <taxon>Alphaproteobacteria</taxon>
        <taxon>Rhodobacterales</taxon>
        <taxon>Roseobacteraceae</taxon>
        <taxon>Rubellimicrobium</taxon>
    </lineage>
</organism>
<dbReference type="SUPFAM" id="SSF56300">
    <property type="entry name" value="Metallo-dependent phosphatases"/>
    <property type="match status" value="1"/>
</dbReference>
<evidence type="ECO:0000313" key="2">
    <source>
        <dbReference type="EMBL" id="EYD77943.1"/>
    </source>
</evidence>
<evidence type="ECO:0000259" key="1">
    <source>
        <dbReference type="Pfam" id="PF00149"/>
    </source>
</evidence>
<sequence length="229" mass="24753">MNGDAFSFTLNGTHGLALPSGALFLPTEDLLCVSDLHLAKSERMARRRGVMLPPYETRAALDRLAQDIALTKPAAVVALGDSFDDIQASESLDREDRITLARLQEGRRWVWIEGNHDAGSHAHGGEGCDEFTAAGLTFRHIAEPDAAPGEVSGHYHPKYGPPGLGDRRPCFLLDARRLILPAYGTYTGGLDAREPVLRSLFADRALAVLTGGRAVPIPLPAARRRARNA</sequence>
<dbReference type="HOGENOM" id="CLU_075478_2_0_5"/>
<name>A0A017HUV8_9RHOB</name>
<dbReference type="PATRIC" id="fig|442562.3.peg.474"/>